<reference evidence="3 4" key="1">
    <citation type="submission" date="2019-08" db="EMBL/GenBank/DDBJ databases">
        <title>Whole genome of Aphis craccivora.</title>
        <authorList>
            <person name="Voronova N.V."/>
            <person name="Shulinski R.S."/>
            <person name="Bandarenka Y.V."/>
            <person name="Zhorov D.G."/>
            <person name="Warner D."/>
        </authorList>
    </citation>
    <scope>NUCLEOTIDE SEQUENCE [LARGE SCALE GENOMIC DNA]</scope>
    <source>
        <strain evidence="3">180601</strain>
        <tissue evidence="3">Whole Body</tissue>
    </source>
</reference>
<dbReference type="InterPro" id="IPR048365">
    <property type="entry name" value="TNP-like_RNaseH_N"/>
</dbReference>
<evidence type="ECO:0000259" key="2">
    <source>
        <dbReference type="Pfam" id="PF21788"/>
    </source>
</evidence>
<dbReference type="InterPro" id="IPR048366">
    <property type="entry name" value="TNP-like_GBD"/>
</dbReference>
<gene>
    <name evidence="3" type="ORF">FWK35_00032499</name>
</gene>
<feature type="domain" description="Transposable element P transposase-like RNase H" evidence="1">
    <location>
        <begin position="21"/>
        <end position="136"/>
    </location>
</feature>
<dbReference type="Pfam" id="PF21788">
    <property type="entry name" value="TNP-like_GBD"/>
    <property type="match status" value="1"/>
</dbReference>
<evidence type="ECO:0000259" key="1">
    <source>
        <dbReference type="Pfam" id="PF21787"/>
    </source>
</evidence>
<evidence type="ECO:0000313" key="4">
    <source>
        <dbReference type="Proteomes" id="UP000478052"/>
    </source>
</evidence>
<accession>A0A6G0VLI4</accession>
<organism evidence="3 4">
    <name type="scientific">Aphis craccivora</name>
    <name type="common">Cowpea aphid</name>
    <dbReference type="NCBI Taxonomy" id="307492"/>
    <lineage>
        <taxon>Eukaryota</taxon>
        <taxon>Metazoa</taxon>
        <taxon>Ecdysozoa</taxon>
        <taxon>Arthropoda</taxon>
        <taxon>Hexapoda</taxon>
        <taxon>Insecta</taxon>
        <taxon>Pterygota</taxon>
        <taxon>Neoptera</taxon>
        <taxon>Paraneoptera</taxon>
        <taxon>Hemiptera</taxon>
        <taxon>Sternorrhyncha</taxon>
        <taxon>Aphidomorpha</taxon>
        <taxon>Aphidoidea</taxon>
        <taxon>Aphididae</taxon>
        <taxon>Aphidini</taxon>
        <taxon>Aphis</taxon>
        <taxon>Aphis</taxon>
    </lineage>
</organism>
<name>A0A6G0VLI4_APHCR</name>
<feature type="non-terminal residue" evidence="3">
    <location>
        <position position="1"/>
    </location>
</feature>
<proteinExistence type="predicted"/>
<dbReference type="AlphaFoldDB" id="A0A6G0VLI4"/>
<keyword evidence="4" id="KW-1185">Reference proteome</keyword>
<evidence type="ECO:0008006" key="5">
    <source>
        <dbReference type="Google" id="ProtNLM"/>
    </source>
</evidence>
<feature type="domain" description="Transposable element P transposase-like GTP-binding insertion" evidence="2">
    <location>
        <begin position="162"/>
        <end position="278"/>
    </location>
</feature>
<dbReference type="Pfam" id="PF21787">
    <property type="entry name" value="TNP-like_RNaseH_N"/>
    <property type="match status" value="1"/>
</dbReference>
<dbReference type="EMBL" id="VUJU01014973">
    <property type="protein sequence ID" value="KAF0698157.1"/>
    <property type="molecule type" value="Genomic_DNA"/>
</dbReference>
<evidence type="ECO:0000313" key="3">
    <source>
        <dbReference type="EMBL" id="KAF0698157.1"/>
    </source>
</evidence>
<protein>
    <recommendedName>
        <fullName evidence="5">Transposable element P transposase</fullName>
    </recommendedName>
</protein>
<dbReference type="Proteomes" id="UP000478052">
    <property type="component" value="Unassembled WGS sequence"/>
</dbReference>
<comment type="caution">
    <text evidence="3">The sequence shown here is derived from an EMBL/GenBank/DDBJ whole genome shotgun (WGS) entry which is preliminary data.</text>
</comment>
<sequence length="466" mass="53318">KNFPLPGLSTLRTWAKQFSVEQGLLTGVMFLLKSKALSLTRNEKIVVLSFDETYVSHKMCYDKGNEQILGPHKCVQVVMARGLIQQWKQPIFYSFDTAMTKDILMNIISNLHHVGYEVVGLVSDMGPTNIGLWKALNIKPTSPSFENPETKKRVHVFADVPHLIKLMRNHFIDKGFILPDESYIGREVIEQYICIAANSDYKLAHKISEKHINVVGTLRQNVRLAVQLFSNTISKALQYCGEKQIIKNNNWEKASSVFSLINYWFDLLNTQFPVDKFTKSYGMELDSQNAVLDKMDYFITNMKVYGSKRRLPFQTGILVTNASLRNLLSDLKMEYNDVYYIMTRRLNSDVLENFFSFIKGMIGSSTHISPLEFKYCLRWYLLGKYSNSVFTEHRNTEDTNEESLINCLSACTVNKADIINNDNSSIASIKNDGIDESISSIINNGTNSNYQIPECSLELLKEFELQ</sequence>
<feature type="non-terminal residue" evidence="3">
    <location>
        <position position="466"/>
    </location>
</feature>
<dbReference type="OrthoDB" id="6628246at2759"/>